<proteinExistence type="predicted"/>
<organism evidence="2">
    <name type="scientific">Lysobacter firmicutimachus</name>
    <dbReference type="NCBI Taxonomy" id="1792846"/>
    <lineage>
        <taxon>Bacteria</taxon>
        <taxon>Pseudomonadati</taxon>
        <taxon>Pseudomonadota</taxon>
        <taxon>Gammaproteobacteria</taxon>
        <taxon>Lysobacterales</taxon>
        <taxon>Lysobacteraceae</taxon>
        <taxon>Lysobacter</taxon>
    </lineage>
</organism>
<accession>A0AAU8MXK2</accession>
<gene>
    <name evidence="2" type="ORF">ABU614_06570</name>
</gene>
<dbReference type="RefSeq" id="WP_363799805.1">
    <property type="nucleotide sequence ID" value="NZ_CP159925.1"/>
</dbReference>
<evidence type="ECO:0000256" key="1">
    <source>
        <dbReference type="SAM" id="MobiDB-lite"/>
    </source>
</evidence>
<name>A0AAU8MXK2_9GAMM</name>
<protein>
    <submittedName>
        <fullName evidence="2">Uncharacterized protein</fullName>
    </submittedName>
</protein>
<dbReference type="AlphaFoldDB" id="A0AAU8MXK2"/>
<sequence>MPTGQGDAIGQDLGPAAASPCPRAMPATASAHGHGSRIDNLFDRNHSQHLNPAGSADFGCCPADPVRIGEPRRSAWLTLDLSD</sequence>
<reference evidence="2" key="1">
    <citation type="submission" date="2024-06" db="EMBL/GenBank/DDBJ databases">
        <authorList>
            <person name="Li S."/>
        </authorList>
    </citation>
    <scope>NUCLEOTIDE SEQUENCE</scope>
    <source>
        <strain evidence="2">SR10</strain>
    </source>
</reference>
<evidence type="ECO:0000313" key="2">
    <source>
        <dbReference type="EMBL" id="XCO76446.1"/>
    </source>
</evidence>
<dbReference type="EMBL" id="CP159925">
    <property type="protein sequence ID" value="XCO76446.1"/>
    <property type="molecule type" value="Genomic_DNA"/>
</dbReference>
<feature type="region of interest" description="Disordered" evidence="1">
    <location>
        <begin position="1"/>
        <end position="38"/>
    </location>
</feature>